<dbReference type="RefSeq" id="WP_087537435.1">
    <property type="nucleotide sequence ID" value="NZ_CP029610.1"/>
</dbReference>
<evidence type="ECO:0000313" key="3">
    <source>
        <dbReference type="Proteomes" id="UP001055514"/>
    </source>
</evidence>
<reference evidence="2" key="1">
    <citation type="submission" date="2022-04" db="EMBL/GenBank/DDBJ databases">
        <title>Emergence of ST220 Acinetobacter pittii strain in bloodstream infection, which co-producing chromosomal NDM-1 and OXA-820 carbapenemases.</title>
        <authorList>
            <person name="Tian C."/>
            <person name="Xing M."/>
            <person name="Fu L."/>
            <person name="Xia D."/>
        </authorList>
    </citation>
    <scope>NUCLEOTIDE SEQUENCE</scope>
    <source>
        <strain evidence="2">TCM</strain>
    </source>
</reference>
<protein>
    <submittedName>
        <fullName evidence="2">Uncharacterized protein</fullName>
    </submittedName>
</protein>
<sequence>MTTTPTLVISNKDIFNYLKVCMYSESIHELRQTGKEIHSGIFYETIQMLDKVEFGLTKIEENIISTQSAYLDSDDDTKEDIIDYLNLLRLDRELIEFADKVDTLFSIQVSLFIRLVDEGFPEFYADGHNWTKSNLPLNRIFDCIAKYRQKYELSRESIHQDLVDCNNRHIELAEVFSKIVRKTKKVYVLSLMIKISPNFSRERLASSSWNQNNIEHVMEALRSSYADIVANFHVYADFVNTFMGTNESLNFCVVLVLKNDREYDSKLIALKIEHILKTDLNQRSIYSRYDDYDIKVYSLNERIRLHFKHRQVTDVLGYRPKKQLEDFNYWYLYLFTHFERFIKAERNRHRHFAFDIHEVGYRVSRLLHEIKNPAPESKPTRTKKTAKDITLSSLYREFSDDGLWEKAIYRLNNKKEYAGLCHIYDEQKYFFQFERDTIEQLKQLELFIQYLKYADISPISSVDAELGHIIQSPKRYLSLIEKLAIILIQDHYLDQVSTENLNYILKGTLSPNLRFFLREHNNNRDVVNLLNNEIFSLDFYKGLHKYLYDLKVELHKSDIATEQAKGSANEQKNYKSINEYLRYKFKKDVDVYRFRMTCRFGTQNVPEALLCAAFSEIWTEFVKDIKRKPKIFGKQLVAHVGTYVSLTVPLIDITLIFDSANKGDFRINTVQKINEFWRGYLTDTFKEQLIRKLEKRRQSVKQTNNVLSVDYNDFFSKLSLESIELPLIHERRKRQGDYLLLCNYKDKKQRSRFIKALAEYYANYSLLKRASIEGREIELNLLLKGRLPQHEENMIPERIQKLSNNYGQSTVEEGNETVTKASQQDEHPDDSGVPIPETPLSVDDQDISEQNQAETKSEDQPETILHTQNIEQSFPIDSSDQVVTLEPIENHLDQAGKNMMTGRKVEVHKKKVFVASPKAKPKDS</sequence>
<accession>A0AAE9S7R7</accession>
<name>A0AAE9S7R7_ACIPI</name>
<evidence type="ECO:0000256" key="1">
    <source>
        <dbReference type="SAM" id="MobiDB-lite"/>
    </source>
</evidence>
<feature type="compositionally biased region" description="Polar residues" evidence="1">
    <location>
        <begin position="807"/>
        <end position="822"/>
    </location>
</feature>
<gene>
    <name evidence="2" type="ORF">MWH18_14545</name>
</gene>
<dbReference type="AlphaFoldDB" id="A0AAE9S7R7"/>
<dbReference type="Proteomes" id="UP001055514">
    <property type="component" value="Chromosome"/>
</dbReference>
<feature type="region of interest" description="Disordered" evidence="1">
    <location>
        <begin position="807"/>
        <end position="863"/>
    </location>
</feature>
<evidence type="ECO:0000313" key="2">
    <source>
        <dbReference type="EMBL" id="USU93563.1"/>
    </source>
</evidence>
<organism evidence="2 3">
    <name type="scientific">Acinetobacter pittii</name>
    <name type="common">Acinetobacter genomosp. 3</name>
    <dbReference type="NCBI Taxonomy" id="48296"/>
    <lineage>
        <taxon>Bacteria</taxon>
        <taxon>Pseudomonadati</taxon>
        <taxon>Pseudomonadota</taxon>
        <taxon>Gammaproteobacteria</taxon>
        <taxon>Moraxellales</taxon>
        <taxon>Moraxellaceae</taxon>
        <taxon>Acinetobacter</taxon>
        <taxon>Acinetobacter calcoaceticus/baumannii complex</taxon>
    </lineage>
</organism>
<dbReference type="EMBL" id="CP095407">
    <property type="protein sequence ID" value="USU93563.1"/>
    <property type="molecule type" value="Genomic_DNA"/>
</dbReference>
<proteinExistence type="predicted"/>